<dbReference type="Proteomes" id="UP001211065">
    <property type="component" value="Unassembled WGS sequence"/>
</dbReference>
<evidence type="ECO:0000256" key="7">
    <source>
        <dbReference type="ARBA" id="ARBA00023136"/>
    </source>
</evidence>
<gene>
    <name evidence="12" type="ORF">HK099_004153</name>
</gene>
<feature type="transmembrane region" description="Helical" evidence="11">
    <location>
        <begin position="6"/>
        <end position="26"/>
    </location>
</feature>
<evidence type="ECO:0000313" key="12">
    <source>
        <dbReference type="EMBL" id="KAJ3220600.1"/>
    </source>
</evidence>
<keyword evidence="6 11" id="KW-1133">Transmembrane helix</keyword>
<sequence>MSDNIAHAISGAAGGMLSMALTYPLITVSTRNQVQRQNNEVDERAYKGQLDAFKRILKEEGIPGLYSGLNSALFGIAITQGVYYYWYEKVKAIYEGKDKRAMSTLESMTSGAIAGVATSIFTNPIWVVNTRLTVKNEEKLAQTNARKKKTGLIAAILKIFKEEGIKGFYRGILPALILVSNPIIQYTVFEKLKEKLMKFKKELGATDFFILGALSKLAATSITFPYILIKSRMQLKQTEEERYKSPVDGFRKIVKAEGVKGLYKGIESKLLQSVLTSALLFAFKEEFYQFAVTLLVLVGARNKKI</sequence>
<evidence type="ECO:0000256" key="6">
    <source>
        <dbReference type="ARBA" id="ARBA00022989"/>
    </source>
</evidence>
<dbReference type="Gene3D" id="1.50.40.10">
    <property type="entry name" value="Mitochondrial carrier domain"/>
    <property type="match status" value="1"/>
</dbReference>
<dbReference type="EMBL" id="JADGJW010000288">
    <property type="protein sequence ID" value="KAJ3220600.1"/>
    <property type="molecule type" value="Genomic_DNA"/>
</dbReference>
<dbReference type="PANTHER" id="PTHR45939:SF5">
    <property type="entry name" value="PEROXISOMAL MEMBRANE PROTEIN PMP34"/>
    <property type="match status" value="1"/>
</dbReference>
<dbReference type="AlphaFoldDB" id="A0AAD5U5B8"/>
<feature type="transmembrane region" description="Helical" evidence="11">
    <location>
        <begin position="208"/>
        <end position="229"/>
    </location>
</feature>
<keyword evidence="13" id="KW-1185">Reference proteome</keyword>
<reference evidence="12" key="1">
    <citation type="submission" date="2020-05" db="EMBL/GenBank/DDBJ databases">
        <title>Phylogenomic resolution of chytrid fungi.</title>
        <authorList>
            <person name="Stajich J.E."/>
            <person name="Amses K."/>
            <person name="Simmons R."/>
            <person name="Seto K."/>
            <person name="Myers J."/>
            <person name="Bonds A."/>
            <person name="Quandt C.A."/>
            <person name="Barry K."/>
            <person name="Liu P."/>
            <person name="Grigoriev I."/>
            <person name="Longcore J.E."/>
            <person name="James T.Y."/>
        </authorList>
    </citation>
    <scope>NUCLEOTIDE SEQUENCE</scope>
    <source>
        <strain evidence="12">JEL0476</strain>
    </source>
</reference>
<keyword evidence="7 9" id="KW-0472">Membrane</keyword>
<evidence type="ECO:0000256" key="8">
    <source>
        <dbReference type="ARBA" id="ARBA00023140"/>
    </source>
</evidence>
<keyword evidence="5" id="KW-0677">Repeat</keyword>
<dbReference type="SUPFAM" id="SSF103506">
    <property type="entry name" value="Mitochondrial carrier"/>
    <property type="match status" value="1"/>
</dbReference>
<dbReference type="GO" id="GO:0005347">
    <property type="term" value="F:ATP transmembrane transporter activity"/>
    <property type="evidence" value="ECO:0007669"/>
    <property type="project" value="TreeGrafter"/>
</dbReference>
<organism evidence="12 13">
    <name type="scientific">Clydaea vesicula</name>
    <dbReference type="NCBI Taxonomy" id="447962"/>
    <lineage>
        <taxon>Eukaryota</taxon>
        <taxon>Fungi</taxon>
        <taxon>Fungi incertae sedis</taxon>
        <taxon>Chytridiomycota</taxon>
        <taxon>Chytridiomycota incertae sedis</taxon>
        <taxon>Chytridiomycetes</taxon>
        <taxon>Lobulomycetales</taxon>
        <taxon>Lobulomycetaceae</taxon>
        <taxon>Clydaea</taxon>
    </lineage>
</organism>
<feature type="transmembrane region" description="Helical" evidence="11">
    <location>
        <begin position="64"/>
        <end position="87"/>
    </location>
</feature>
<evidence type="ECO:0000256" key="2">
    <source>
        <dbReference type="ARBA" id="ARBA00006375"/>
    </source>
</evidence>
<feature type="repeat" description="Solcar" evidence="9">
    <location>
        <begin position="2"/>
        <end position="93"/>
    </location>
</feature>
<protein>
    <submittedName>
        <fullName evidence="12">Uncharacterized protein</fullName>
    </submittedName>
</protein>
<comment type="caution">
    <text evidence="12">The sequence shown here is derived from an EMBL/GenBank/DDBJ whole genome shotgun (WGS) entry which is preliminary data.</text>
</comment>
<dbReference type="GO" id="GO:0044610">
    <property type="term" value="F:FMN transmembrane transporter activity"/>
    <property type="evidence" value="ECO:0007669"/>
    <property type="project" value="TreeGrafter"/>
</dbReference>
<feature type="repeat" description="Solcar" evidence="9">
    <location>
        <begin position="102"/>
        <end position="195"/>
    </location>
</feature>
<evidence type="ECO:0000256" key="3">
    <source>
        <dbReference type="ARBA" id="ARBA00022448"/>
    </source>
</evidence>
<evidence type="ECO:0000256" key="4">
    <source>
        <dbReference type="ARBA" id="ARBA00022692"/>
    </source>
</evidence>
<dbReference type="Pfam" id="PF00153">
    <property type="entry name" value="Mito_carr"/>
    <property type="match status" value="3"/>
</dbReference>
<dbReference type="InterPro" id="IPR023395">
    <property type="entry name" value="MCP_dom_sf"/>
</dbReference>
<feature type="transmembrane region" description="Helical" evidence="11">
    <location>
        <begin position="107"/>
        <end position="128"/>
    </location>
</feature>
<evidence type="ECO:0000256" key="9">
    <source>
        <dbReference type="PROSITE-ProRule" id="PRU00282"/>
    </source>
</evidence>
<dbReference type="GO" id="GO:0015230">
    <property type="term" value="F:FAD transmembrane transporter activity"/>
    <property type="evidence" value="ECO:0007669"/>
    <property type="project" value="TreeGrafter"/>
</dbReference>
<dbReference type="InterPro" id="IPR052217">
    <property type="entry name" value="Mito/Peroxisomal_Carrier"/>
</dbReference>
<dbReference type="GO" id="GO:0005778">
    <property type="term" value="C:peroxisomal membrane"/>
    <property type="evidence" value="ECO:0007669"/>
    <property type="project" value="UniProtKB-SubCell"/>
</dbReference>
<dbReference type="GO" id="GO:0080122">
    <property type="term" value="F:AMP transmembrane transporter activity"/>
    <property type="evidence" value="ECO:0007669"/>
    <property type="project" value="TreeGrafter"/>
</dbReference>
<dbReference type="GO" id="GO:0051724">
    <property type="term" value="F:NAD transmembrane transporter activity"/>
    <property type="evidence" value="ECO:0007669"/>
    <property type="project" value="TreeGrafter"/>
</dbReference>
<dbReference type="GO" id="GO:0015228">
    <property type="term" value="F:coenzyme A transmembrane transporter activity"/>
    <property type="evidence" value="ECO:0007669"/>
    <property type="project" value="TreeGrafter"/>
</dbReference>
<proteinExistence type="inferred from homology"/>
<comment type="subcellular location">
    <subcellularLocation>
        <location evidence="1">Peroxisome membrane</location>
        <topology evidence="1">Multi-pass membrane protein</topology>
    </subcellularLocation>
</comment>
<dbReference type="PROSITE" id="PS50920">
    <property type="entry name" value="SOLCAR"/>
    <property type="match status" value="3"/>
</dbReference>
<evidence type="ECO:0000313" key="13">
    <source>
        <dbReference type="Proteomes" id="UP001211065"/>
    </source>
</evidence>
<accession>A0AAD5U5B8</accession>
<keyword evidence="4 9" id="KW-0812">Transmembrane</keyword>
<comment type="similarity">
    <text evidence="2 10">Belongs to the mitochondrial carrier (TC 2.A.29) family.</text>
</comment>
<feature type="transmembrane region" description="Helical" evidence="11">
    <location>
        <begin position="168"/>
        <end position="188"/>
    </location>
</feature>
<dbReference type="InterPro" id="IPR018108">
    <property type="entry name" value="MCP_transmembrane"/>
</dbReference>
<evidence type="ECO:0000256" key="10">
    <source>
        <dbReference type="RuleBase" id="RU000488"/>
    </source>
</evidence>
<evidence type="ECO:0000256" key="1">
    <source>
        <dbReference type="ARBA" id="ARBA00004585"/>
    </source>
</evidence>
<feature type="repeat" description="Solcar" evidence="9">
    <location>
        <begin position="203"/>
        <end position="290"/>
    </location>
</feature>
<keyword evidence="3 10" id="KW-0813">Transport</keyword>
<dbReference type="GO" id="GO:0015217">
    <property type="term" value="F:ADP transmembrane transporter activity"/>
    <property type="evidence" value="ECO:0007669"/>
    <property type="project" value="TreeGrafter"/>
</dbReference>
<evidence type="ECO:0000256" key="5">
    <source>
        <dbReference type="ARBA" id="ARBA00022737"/>
    </source>
</evidence>
<keyword evidence="8" id="KW-0576">Peroxisome</keyword>
<dbReference type="PANTHER" id="PTHR45939">
    <property type="entry name" value="PEROXISOMAL MEMBRANE PROTEIN PMP34-RELATED"/>
    <property type="match status" value="1"/>
</dbReference>
<name>A0AAD5U5B8_9FUNG</name>
<evidence type="ECO:0000256" key="11">
    <source>
        <dbReference type="SAM" id="Phobius"/>
    </source>
</evidence>